<feature type="compositionally biased region" description="Basic residues" evidence="12">
    <location>
        <begin position="383"/>
        <end position="395"/>
    </location>
</feature>
<evidence type="ECO:0000256" key="11">
    <source>
        <dbReference type="PROSITE-ProRule" id="PRU00309"/>
    </source>
</evidence>
<dbReference type="FunFam" id="3.30.160.60:FF:002343">
    <property type="entry name" value="Zinc finger protein 33A"/>
    <property type="match status" value="1"/>
</dbReference>
<organism evidence="15 16">
    <name type="scientific">Aquarana catesbeiana</name>
    <name type="common">American bullfrog</name>
    <name type="synonym">Rana catesbeiana</name>
    <dbReference type="NCBI Taxonomy" id="8400"/>
    <lineage>
        <taxon>Eukaryota</taxon>
        <taxon>Metazoa</taxon>
        <taxon>Chordata</taxon>
        <taxon>Craniata</taxon>
        <taxon>Vertebrata</taxon>
        <taxon>Euteleostomi</taxon>
        <taxon>Amphibia</taxon>
        <taxon>Batrachia</taxon>
        <taxon>Anura</taxon>
        <taxon>Neobatrachia</taxon>
        <taxon>Ranoidea</taxon>
        <taxon>Ranidae</taxon>
        <taxon>Aquarana</taxon>
    </lineage>
</organism>
<evidence type="ECO:0000259" key="13">
    <source>
        <dbReference type="PROSITE" id="PS50157"/>
    </source>
</evidence>
<keyword evidence="5" id="KW-0862">Zinc</keyword>
<feature type="region of interest" description="Disordered" evidence="12">
    <location>
        <begin position="180"/>
        <end position="208"/>
    </location>
</feature>
<dbReference type="InterPro" id="IPR013087">
    <property type="entry name" value="Znf_C2H2_type"/>
</dbReference>
<dbReference type="FunFam" id="3.30.160.60:FF:001800">
    <property type="entry name" value="Zinc finger protein 467"/>
    <property type="match status" value="1"/>
</dbReference>
<dbReference type="Pfam" id="PF05485">
    <property type="entry name" value="THAP"/>
    <property type="match status" value="1"/>
</dbReference>
<dbReference type="PROSITE" id="PS50157">
    <property type="entry name" value="ZINC_FINGER_C2H2_2"/>
    <property type="match status" value="6"/>
</dbReference>
<feature type="domain" description="C2H2-type" evidence="13">
    <location>
        <begin position="845"/>
        <end position="872"/>
    </location>
</feature>
<accession>A0A2G9RFZ6</accession>
<keyword evidence="6" id="KW-0805">Transcription regulation</keyword>
<keyword evidence="4 10" id="KW-0863">Zinc-finger</keyword>
<feature type="domain" description="C2H2-type" evidence="13">
    <location>
        <begin position="901"/>
        <end position="928"/>
    </location>
</feature>
<feature type="domain" description="C2H2-type" evidence="13">
    <location>
        <begin position="929"/>
        <end position="956"/>
    </location>
</feature>
<evidence type="ECO:0000259" key="14">
    <source>
        <dbReference type="PROSITE" id="PS50950"/>
    </source>
</evidence>
<dbReference type="SUPFAM" id="SSF57667">
    <property type="entry name" value="beta-beta-alpha zinc fingers"/>
    <property type="match status" value="4"/>
</dbReference>
<feature type="domain" description="C2H2-type" evidence="13">
    <location>
        <begin position="873"/>
        <end position="900"/>
    </location>
</feature>
<feature type="domain" description="C2H2-type" evidence="13">
    <location>
        <begin position="817"/>
        <end position="844"/>
    </location>
</feature>
<dbReference type="AlphaFoldDB" id="A0A2G9RFZ6"/>
<proteinExistence type="predicted"/>
<dbReference type="SMART" id="SM00355">
    <property type="entry name" value="ZnF_C2H2"/>
    <property type="match status" value="6"/>
</dbReference>
<dbReference type="GO" id="GO:0006357">
    <property type="term" value="P:regulation of transcription by RNA polymerase II"/>
    <property type="evidence" value="ECO:0007669"/>
    <property type="project" value="UniProtKB-ARBA"/>
</dbReference>
<feature type="compositionally biased region" description="Polar residues" evidence="12">
    <location>
        <begin position="473"/>
        <end position="485"/>
    </location>
</feature>
<dbReference type="SMART" id="SM00980">
    <property type="entry name" value="THAP"/>
    <property type="match status" value="1"/>
</dbReference>
<keyword evidence="2" id="KW-0479">Metal-binding</keyword>
<evidence type="ECO:0000256" key="5">
    <source>
        <dbReference type="ARBA" id="ARBA00022833"/>
    </source>
</evidence>
<gene>
    <name evidence="15" type="ORF">AB205_0138440</name>
</gene>
<dbReference type="PROSITE" id="PS50950">
    <property type="entry name" value="ZF_THAP"/>
    <property type="match status" value="1"/>
</dbReference>
<sequence>MSSLNRQQKCSGITSRCFPESPAAFALLYTPTSRSIFGQAIDRRGKDWTAIKMPTCMVQSCPYSKLGKPQQPGTALHAFPSSARRIRSWLERTGHRFKDIDAFIRRILATRKDGDYRICSTHFAKDSYVLSGNAKVLKTDAMPTIFPAGSKLIREACRLRSTRKARLACRRNTARSLKPSLTSATTAPVLTKTEAATQTEDGPSTAHRAAQTEELFALEDQSDSSQDQRHSFLAENSARSSKPFSAFNNIDEGSHFGKSRCGYLPCFIHTLYSRYPPACVNEKHLPCSEISTSTCHGEVPSSHVKEELLQAEEHLPKSNISQPTYHAQPTTIYITERHLSVKDQFPKSNVSSPTPFTQSTTIHVKEVPLSDEEHLNSENSSPTHHRQSRTIHIKKGSQSDEEHLLNPKIVTSLHNTQPSTIHNKKGTLSDEEHHISFKISRPSNHRQSRTICAKKGSLSDEEHLLKPKIFTSVHHTQPTNINREGTLSDEEHLPNPKLSTPTHNRQPSTNHVKDRHLLNEEHLLSFKISRPSHHRQSRTICAEKGSLLDEEHLKPKNFTPVYQTQPTTINNREGTLGDEEHLHNPKISPPTYNRQHTAIYVKEGSLSKEEHLLNSKMSTPIHHTEPTTFHIKEGPLLAEEHLPHEMDYTTIIIDENSMSSDEECPPHSAISISQGHYKFAPARKGHPSSDVEHFKHSNPCLPTSPTQYIPVHINDEFLACQQRLQHHDIPTHPTEDLVEEGTILNEDGLYADSLAPECDGDLSIIPVNLLPAGNRRTFVSSPEFSEHSLFCPECGKSFTDKARVEAHFHSHWGEKPYCCSVCLKGFCSKAKLIIHQMMHSGEKPYACSECGKRFAQNAYLQRHIRGHTGEKPFPCSICGKCFACRSDMMKHEFTHTGARPHPCALCGKRFTKKSHLNRHMRIHTGERPFRCPDCGRSFGCNSDMVSHQRIHQGVKPFS</sequence>
<dbReference type="FunFam" id="3.30.160.60:FF:000690">
    <property type="entry name" value="Zinc finger protein 354C"/>
    <property type="match status" value="1"/>
</dbReference>
<name>A0A2G9RFZ6_AQUCT</name>
<dbReference type="Pfam" id="PF00096">
    <property type="entry name" value="zf-C2H2"/>
    <property type="match status" value="4"/>
</dbReference>
<dbReference type="PANTHER" id="PTHR23234:SF10">
    <property type="entry name" value="RIKEN CDNA 6720489N17 GENE-RELATED"/>
    <property type="match status" value="1"/>
</dbReference>
<dbReference type="InterPro" id="IPR050758">
    <property type="entry name" value="Znf_C2H2-type"/>
</dbReference>
<dbReference type="SUPFAM" id="SSF57716">
    <property type="entry name" value="Glucocorticoid receptor-like (DNA-binding domain)"/>
    <property type="match status" value="1"/>
</dbReference>
<dbReference type="InterPro" id="IPR036236">
    <property type="entry name" value="Znf_C2H2_sf"/>
</dbReference>
<keyword evidence="9" id="KW-0539">Nucleus</keyword>
<dbReference type="PANTHER" id="PTHR23234">
    <property type="entry name" value="ZNF44 PROTEIN"/>
    <property type="match status" value="1"/>
</dbReference>
<feature type="non-terminal residue" evidence="15">
    <location>
        <position position="958"/>
    </location>
</feature>
<feature type="region of interest" description="Disordered" evidence="12">
    <location>
        <begin position="471"/>
        <end position="510"/>
    </location>
</feature>
<dbReference type="EMBL" id="KV938383">
    <property type="protein sequence ID" value="PIO26764.1"/>
    <property type="molecule type" value="Genomic_DNA"/>
</dbReference>
<feature type="domain" description="C2H2-type" evidence="13">
    <location>
        <begin position="789"/>
        <end position="816"/>
    </location>
</feature>
<dbReference type="FunFam" id="3.30.160.60:FF:000870">
    <property type="entry name" value="zinc finger protein 197 isoform X1"/>
    <property type="match status" value="1"/>
</dbReference>
<feature type="domain" description="THAP-type" evidence="14">
    <location>
        <begin position="53"/>
        <end position="146"/>
    </location>
</feature>
<dbReference type="FunFam" id="3.30.160.60:FF:001289">
    <property type="entry name" value="Zinc finger protein 574"/>
    <property type="match status" value="1"/>
</dbReference>
<evidence type="ECO:0000256" key="7">
    <source>
        <dbReference type="ARBA" id="ARBA00023125"/>
    </source>
</evidence>
<evidence type="ECO:0000256" key="3">
    <source>
        <dbReference type="ARBA" id="ARBA00022737"/>
    </source>
</evidence>
<protein>
    <submittedName>
        <fullName evidence="15">Uncharacterized protein</fullName>
    </submittedName>
</protein>
<feature type="compositionally biased region" description="Polar residues" evidence="12">
    <location>
        <begin position="180"/>
        <end position="202"/>
    </location>
</feature>
<dbReference type="GO" id="GO:0003677">
    <property type="term" value="F:DNA binding"/>
    <property type="evidence" value="ECO:0007669"/>
    <property type="project" value="UniProtKB-UniRule"/>
</dbReference>
<evidence type="ECO:0000256" key="6">
    <source>
        <dbReference type="ARBA" id="ARBA00023015"/>
    </source>
</evidence>
<dbReference type="Gene3D" id="3.30.160.60">
    <property type="entry name" value="Classic Zinc Finger"/>
    <property type="match status" value="6"/>
</dbReference>
<feature type="region of interest" description="Disordered" evidence="12">
    <location>
        <begin position="370"/>
        <end position="402"/>
    </location>
</feature>
<evidence type="ECO:0000256" key="4">
    <source>
        <dbReference type="ARBA" id="ARBA00022771"/>
    </source>
</evidence>
<keyword evidence="16" id="KW-1185">Reference proteome</keyword>
<evidence type="ECO:0000256" key="1">
    <source>
        <dbReference type="ARBA" id="ARBA00004123"/>
    </source>
</evidence>
<dbReference type="GO" id="GO:0005634">
    <property type="term" value="C:nucleus"/>
    <property type="evidence" value="ECO:0007669"/>
    <property type="project" value="UniProtKB-SubCell"/>
</dbReference>
<evidence type="ECO:0000256" key="2">
    <source>
        <dbReference type="ARBA" id="ARBA00022723"/>
    </source>
</evidence>
<keyword evidence="3" id="KW-0677">Repeat</keyword>
<dbReference type="InterPro" id="IPR006612">
    <property type="entry name" value="THAP_Znf"/>
</dbReference>
<evidence type="ECO:0000256" key="10">
    <source>
        <dbReference type="PROSITE-ProRule" id="PRU00042"/>
    </source>
</evidence>
<keyword evidence="8" id="KW-0804">Transcription</keyword>
<reference evidence="16" key="1">
    <citation type="journal article" date="2017" name="Nat. Commun.">
        <title>The North American bullfrog draft genome provides insight into hormonal regulation of long noncoding RNA.</title>
        <authorList>
            <person name="Hammond S.A."/>
            <person name="Warren R.L."/>
            <person name="Vandervalk B.P."/>
            <person name="Kucuk E."/>
            <person name="Khan H."/>
            <person name="Gibb E.A."/>
            <person name="Pandoh P."/>
            <person name="Kirk H."/>
            <person name="Zhao Y."/>
            <person name="Jones M."/>
            <person name="Mungall A.J."/>
            <person name="Coope R."/>
            <person name="Pleasance S."/>
            <person name="Moore R.A."/>
            <person name="Holt R.A."/>
            <person name="Round J.M."/>
            <person name="Ohora S."/>
            <person name="Walle B.V."/>
            <person name="Veldhoen N."/>
            <person name="Helbing C.C."/>
            <person name="Birol I."/>
        </authorList>
    </citation>
    <scope>NUCLEOTIDE SEQUENCE [LARGE SCALE GENOMIC DNA]</scope>
</reference>
<evidence type="ECO:0000313" key="15">
    <source>
        <dbReference type="EMBL" id="PIO26764.1"/>
    </source>
</evidence>
<evidence type="ECO:0000256" key="12">
    <source>
        <dbReference type="SAM" id="MobiDB-lite"/>
    </source>
</evidence>
<evidence type="ECO:0000313" key="16">
    <source>
        <dbReference type="Proteomes" id="UP000228934"/>
    </source>
</evidence>
<evidence type="ECO:0000256" key="9">
    <source>
        <dbReference type="ARBA" id="ARBA00023242"/>
    </source>
</evidence>
<evidence type="ECO:0000256" key="8">
    <source>
        <dbReference type="ARBA" id="ARBA00023163"/>
    </source>
</evidence>
<feature type="compositionally biased region" description="Polar residues" evidence="12">
    <location>
        <begin position="497"/>
        <end position="510"/>
    </location>
</feature>
<dbReference type="OrthoDB" id="4752350at2759"/>
<dbReference type="Proteomes" id="UP000228934">
    <property type="component" value="Unassembled WGS sequence"/>
</dbReference>
<comment type="subcellular location">
    <subcellularLocation>
        <location evidence="1">Nucleus</location>
    </subcellularLocation>
</comment>
<keyword evidence="7 11" id="KW-0238">DNA-binding</keyword>
<dbReference type="PROSITE" id="PS00028">
    <property type="entry name" value="ZINC_FINGER_C2H2_1"/>
    <property type="match status" value="6"/>
</dbReference>
<dbReference type="GO" id="GO:0008270">
    <property type="term" value="F:zinc ion binding"/>
    <property type="evidence" value="ECO:0007669"/>
    <property type="project" value="UniProtKB-KW"/>
</dbReference>